<keyword evidence="9" id="KW-1185">Reference proteome</keyword>
<feature type="domain" description="VTT" evidence="7">
    <location>
        <begin position="83"/>
        <end position="197"/>
    </location>
</feature>
<feature type="transmembrane region" description="Helical" evidence="6">
    <location>
        <begin position="21"/>
        <end position="44"/>
    </location>
</feature>
<dbReference type="Proteomes" id="UP000004756">
    <property type="component" value="Unassembled WGS sequence"/>
</dbReference>
<organism evidence="8 9">
    <name type="scientific">[Clostridium] asparagiforme DSM 15981</name>
    <dbReference type="NCBI Taxonomy" id="518636"/>
    <lineage>
        <taxon>Bacteria</taxon>
        <taxon>Bacillati</taxon>
        <taxon>Bacillota</taxon>
        <taxon>Clostridia</taxon>
        <taxon>Lachnospirales</taxon>
        <taxon>Lachnospiraceae</taxon>
        <taxon>Enterocloster</taxon>
    </lineage>
</organism>
<accession>C0D9R5</accession>
<dbReference type="PANTHER" id="PTHR12677:SF49">
    <property type="entry name" value="TVP38_TMEM64 FAMILY MEMBRANE PROTEIN"/>
    <property type="match status" value="1"/>
</dbReference>
<comment type="caution">
    <text evidence="6">Lacks conserved residue(s) required for the propagation of feature annotation.</text>
</comment>
<dbReference type="HOGENOM" id="CLU_038944_5_2_9"/>
<name>C0D9R5_9FIRM</name>
<evidence type="ECO:0000259" key="7">
    <source>
        <dbReference type="Pfam" id="PF09335"/>
    </source>
</evidence>
<feature type="transmembrane region" description="Helical" evidence="6">
    <location>
        <begin position="64"/>
        <end position="95"/>
    </location>
</feature>
<keyword evidence="3 6" id="KW-0812">Transmembrane</keyword>
<proteinExistence type="inferred from homology"/>
<evidence type="ECO:0000256" key="4">
    <source>
        <dbReference type="ARBA" id="ARBA00022989"/>
    </source>
</evidence>
<protein>
    <recommendedName>
        <fullName evidence="6">TVP38/TMEM64 family membrane protein</fullName>
    </recommendedName>
</protein>
<gene>
    <name evidence="8" type="ORF">CLOSTASPAR_06015</name>
</gene>
<keyword evidence="4 6" id="KW-1133">Transmembrane helix</keyword>
<feature type="transmembrane region" description="Helical" evidence="6">
    <location>
        <begin position="149"/>
        <end position="169"/>
    </location>
</feature>
<dbReference type="InterPro" id="IPR015414">
    <property type="entry name" value="TMEM64"/>
</dbReference>
<dbReference type="Pfam" id="PF09335">
    <property type="entry name" value="VTT_dom"/>
    <property type="match status" value="1"/>
</dbReference>
<keyword evidence="2 6" id="KW-1003">Cell membrane</keyword>
<evidence type="ECO:0000256" key="5">
    <source>
        <dbReference type="ARBA" id="ARBA00023136"/>
    </source>
</evidence>
<evidence type="ECO:0000313" key="8">
    <source>
        <dbReference type="EMBL" id="EEG51926.1"/>
    </source>
</evidence>
<dbReference type="GO" id="GO:0005886">
    <property type="term" value="C:plasma membrane"/>
    <property type="evidence" value="ECO:0007669"/>
    <property type="project" value="UniProtKB-SubCell"/>
</dbReference>
<evidence type="ECO:0000256" key="3">
    <source>
        <dbReference type="ARBA" id="ARBA00022692"/>
    </source>
</evidence>
<evidence type="ECO:0000256" key="2">
    <source>
        <dbReference type="ARBA" id="ARBA00022475"/>
    </source>
</evidence>
<dbReference type="EMBL" id="ACCJ01000508">
    <property type="protein sequence ID" value="EEG51926.1"/>
    <property type="molecule type" value="Genomic_DNA"/>
</dbReference>
<comment type="caution">
    <text evidence="8">The sequence shown here is derived from an EMBL/GenBank/DDBJ whole genome shotgun (WGS) entry which is preliminary data.</text>
</comment>
<feature type="transmembrane region" description="Helical" evidence="6">
    <location>
        <begin position="181"/>
        <end position="201"/>
    </location>
</feature>
<reference evidence="8 9" key="1">
    <citation type="submission" date="2009-02" db="EMBL/GenBank/DDBJ databases">
        <title>Draft genome sequence of Clostridium asparagiforme (DSM 15981).</title>
        <authorList>
            <person name="Sudarsanam P."/>
            <person name="Ley R."/>
            <person name="Guruge J."/>
            <person name="Turnbaugh P.J."/>
            <person name="Mahowald M."/>
            <person name="Liep D."/>
            <person name="Gordon J."/>
        </authorList>
    </citation>
    <scope>NUCLEOTIDE SEQUENCE [LARGE SCALE GENOMIC DNA]</scope>
    <source>
        <strain evidence="8 9">DSM 15981</strain>
    </source>
</reference>
<evidence type="ECO:0000313" key="9">
    <source>
        <dbReference type="Proteomes" id="UP000004756"/>
    </source>
</evidence>
<keyword evidence="5 6" id="KW-0472">Membrane</keyword>
<dbReference type="AlphaFoldDB" id="C0D9R5"/>
<evidence type="ECO:0000256" key="1">
    <source>
        <dbReference type="ARBA" id="ARBA00004651"/>
    </source>
</evidence>
<evidence type="ECO:0000256" key="6">
    <source>
        <dbReference type="RuleBase" id="RU366058"/>
    </source>
</evidence>
<dbReference type="PANTHER" id="PTHR12677">
    <property type="entry name" value="GOLGI APPARATUS MEMBRANE PROTEIN TVP38-RELATED"/>
    <property type="match status" value="1"/>
</dbReference>
<comment type="subcellular location">
    <subcellularLocation>
        <location evidence="1 6">Cell membrane</location>
        <topology evidence="1 6">Multi-pass membrane protein</topology>
    </subcellularLocation>
</comment>
<comment type="similarity">
    <text evidence="6">Belongs to the TVP38/TMEM64 family.</text>
</comment>
<sequence>MAGIRRDSKGRDRVLIKDQRYQWSMWLGIFLILFCALFILKAGFDGRFHSVDTLQEYIRSFGLIGPLILIAIQAFQVVIPVLPGFLGCIVGVVLFGTAGGFWCNYIGISLGSLIAFILARRFGAPLVESLFPQKNYQVWIKRIQSAKSYTLILFLCILLPLAPDDFLCYFSGLMKLSFRKFTWIILLGKPWCILAYSILAAKIG</sequence>
<dbReference type="InterPro" id="IPR032816">
    <property type="entry name" value="VTT_dom"/>
</dbReference>